<reference evidence="1 2" key="1">
    <citation type="journal article" date="2019" name="ACS Chem. Biol.">
        <title>Identification and Mobilization of a Cryptic Antibiotic Biosynthesis Gene Locus from a Human-Pathogenic Nocardia Isolate.</title>
        <authorList>
            <person name="Herisse M."/>
            <person name="Ishida K."/>
            <person name="Porter J.L."/>
            <person name="Howden B."/>
            <person name="Hertweck C."/>
            <person name="Stinear T.P."/>
            <person name="Pidot S.J."/>
        </authorList>
    </citation>
    <scope>NUCLEOTIDE SEQUENCE [LARGE SCALE GENOMIC DNA]</scope>
    <source>
        <strain evidence="1 2">AUSMDU00012715</strain>
    </source>
</reference>
<evidence type="ECO:0000313" key="2">
    <source>
        <dbReference type="Proteomes" id="UP000500953"/>
    </source>
</evidence>
<sequence length="69" mass="7452">MSAEQLARTLRAPLPAAFTELTGAELAELDRLLRAAHTERAETLAATIDSSLELIPRLMRPAVKKALGL</sequence>
<proteinExistence type="predicted"/>
<dbReference type="AlphaFoldDB" id="A0A6G9Z5W7"/>
<accession>A0A6G9Z5W7</accession>
<organism evidence="1 2">
    <name type="scientific">Nocardia terpenica</name>
    <dbReference type="NCBI Taxonomy" id="455432"/>
    <lineage>
        <taxon>Bacteria</taxon>
        <taxon>Bacillati</taxon>
        <taxon>Actinomycetota</taxon>
        <taxon>Actinomycetes</taxon>
        <taxon>Mycobacteriales</taxon>
        <taxon>Nocardiaceae</taxon>
        <taxon>Nocardia</taxon>
    </lineage>
</organism>
<dbReference type="EMBL" id="CP046173">
    <property type="protein sequence ID" value="QIS20556.1"/>
    <property type="molecule type" value="Genomic_DNA"/>
</dbReference>
<evidence type="ECO:0000313" key="1">
    <source>
        <dbReference type="EMBL" id="QIS20556.1"/>
    </source>
</evidence>
<dbReference type="RefSeq" id="WP_167487895.1">
    <property type="nucleotide sequence ID" value="NZ_CP046173.1"/>
</dbReference>
<dbReference type="Proteomes" id="UP000500953">
    <property type="component" value="Chromosome"/>
</dbReference>
<gene>
    <name evidence="1" type="ORF">F6W96_21920</name>
</gene>
<protein>
    <submittedName>
        <fullName evidence="1">Uncharacterized protein</fullName>
    </submittedName>
</protein>
<name>A0A6G9Z5W7_9NOCA</name>